<dbReference type="AlphaFoldDB" id="A0A9P5PL34"/>
<dbReference type="Proteomes" id="UP000772434">
    <property type="component" value="Unassembled WGS sequence"/>
</dbReference>
<keyword evidence="3" id="KW-1185">Reference proteome</keyword>
<organism evidence="2 3">
    <name type="scientific">Rhodocollybia butyracea</name>
    <dbReference type="NCBI Taxonomy" id="206335"/>
    <lineage>
        <taxon>Eukaryota</taxon>
        <taxon>Fungi</taxon>
        <taxon>Dikarya</taxon>
        <taxon>Basidiomycota</taxon>
        <taxon>Agaricomycotina</taxon>
        <taxon>Agaricomycetes</taxon>
        <taxon>Agaricomycetidae</taxon>
        <taxon>Agaricales</taxon>
        <taxon>Marasmiineae</taxon>
        <taxon>Omphalotaceae</taxon>
        <taxon>Rhodocollybia</taxon>
    </lineage>
</organism>
<feature type="region of interest" description="Disordered" evidence="1">
    <location>
        <begin position="1"/>
        <end position="99"/>
    </location>
</feature>
<proteinExistence type="predicted"/>
<protein>
    <submittedName>
        <fullName evidence="2">Uncharacterized protein</fullName>
    </submittedName>
</protein>
<feature type="compositionally biased region" description="Basic and acidic residues" evidence="1">
    <location>
        <begin position="61"/>
        <end position="78"/>
    </location>
</feature>
<reference evidence="2" key="1">
    <citation type="submission" date="2020-11" db="EMBL/GenBank/DDBJ databases">
        <authorList>
            <consortium name="DOE Joint Genome Institute"/>
            <person name="Ahrendt S."/>
            <person name="Riley R."/>
            <person name="Andreopoulos W."/>
            <person name="Labutti K."/>
            <person name="Pangilinan J."/>
            <person name="Ruiz-Duenas F.J."/>
            <person name="Barrasa J.M."/>
            <person name="Sanchez-Garcia M."/>
            <person name="Camarero S."/>
            <person name="Miyauchi S."/>
            <person name="Serrano A."/>
            <person name="Linde D."/>
            <person name="Babiker R."/>
            <person name="Drula E."/>
            <person name="Ayuso-Fernandez I."/>
            <person name="Pacheco R."/>
            <person name="Padilla G."/>
            <person name="Ferreira P."/>
            <person name="Barriuso J."/>
            <person name="Kellner H."/>
            <person name="Castanera R."/>
            <person name="Alfaro M."/>
            <person name="Ramirez L."/>
            <person name="Pisabarro A.G."/>
            <person name="Kuo A."/>
            <person name="Tritt A."/>
            <person name="Lipzen A."/>
            <person name="He G."/>
            <person name="Yan M."/>
            <person name="Ng V."/>
            <person name="Cullen D."/>
            <person name="Martin F."/>
            <person name="Rosso M.-N."/>
            <person name="Henrissat B."/>
            <person name="Hibbett D."/>
            <person name="Martinez A.T."/>
            <person name="Grigoriev I.V."/>
        </authorList>
    </citation>
    <scope>NUCLEOTIDE SEQUENCE</scope>
    <source>
        <strain evidence="2">AH 40177</strain>
    </source>
</reference>
<accession>A0A9P5PL34</accession>
<evidence type="ECO:0000313" key="2">
    <source>
        <dbReference type="EMBL" id="KAF9063950.1"/>
    </source>
</evidence>
<comment type="caution">
    <text evidence="2">The sequence shown here is derived from an EMBL/GenBank/DDBJ whole genome shotgun (WGS) entry which is preliminary data.</text>
</comment>
<evidence type="ECO:0000256" key="1">
    <source>
        <dbReference type="SAM" id="MobiDB-lite"/>
    </source>
</evidence>
<evidence type="ECO:0000313" key="3">
    <source>
        <dbReference type="Proteomes" id="UP000772434"/>
    </source>
</evidence>
<dbReference type="EMBL" id="JADNRY010000134">
    <property type="protein sequence ID" value="KAF9063950.1"/>
    <property type="molecule type" value="Genomic_DNA"/>
</dbReference>
<sequence length="271" mass="31238">MSRRSSRLAIPRPETEGHSEPVLTRNRASQRAPHKVNALDTRSKNEDEEMGDVSSTTSRRRGPDTRPDNDDHLTDNRIKRIKTSQRLAKPSQEDFPMLPRNTDTEITLFGQSSHPPTNHLRDLEPSASAPYKTKQILSQIVTDLYTETCIKDGENVYYESKMHESKEDFAIRLKEMKARSIREGLKMNQEIRERRLKDSPKTHMTKPGPDGVPIELTTHHARWEYYKELLDAAVDDVPFDGVQREWSHQELDRIAAAHKTFVEAADQPFRS</sequence>
<name>A0A9P5PL34_9AGAR</name>
<gene>
    <name evidence="2" type="ORF">BDP27DRAFT_1334272</name>
</gene>